<keyword evidence="8" id="KW-0460">Magnesium</keyword>
<dbReference type="PANTHER" id="PTHR43200">
    <property type="entry name" value="PHOSPHATASE"/>
    <property type="match status" value="1"/>
</dbReference>
<dbReference type="InterPro" id="IPR020583">
    <property type="entry name" value="Inositol_monoP_metal-BS"/>
</dbReference>
<keyword evidence="13" id="KW-1185">Reference proteome</keyword>
<evidence type="ECO:0000256" key="5">
    <source>
        <dbReference type="ARBA" id="ARBA00022605"/>
    </source>
</evidence>
<comment type="catalytic activity">
    <reaction evidence="10">
        <text>L-histidinol phosphate + H2O = L-histidinol + phosphate</text>
        <dbReference type="Rhea" id="RHEA:14465"/>
        <dbReference type="ChEBI" id="CHEBI:15377"/>
        <dbReference type="ChEBI" id="CHEBI:43474"/>
        <dbReference type="ChEBI" id="CHEBI:57699"/>
        <dbReference type="ChEBI" id="CHEBI:57980"/>
        <dbReference type="EC" id="3.1.3.15"/>
    </reaction>
</comment>
<keyword evidence="9" id="KW-0368">Histidine biosynthesis</keyword>
<sequence>MTGAPLQNDPAAGPTVPPCPPALIALGQRLAEASGAVIRHYWRTRVPVDIKPDETPVTIADRKAEEEIRAILAEERPDDGILGEEQGSAGLDSEYVWCIDPIDGTKSFMTGRPLFGTLIGLFRGGVPILGILDQPVLEERWVGAAGHPTLFEGGEARVRPCPVVAQAVLTATTPDMFGPGERDAFARLSKASRYTVYGSDCYGYGLLAGGFIDLVVEAGLNTWDWAALVPVVEGAGGRMTDWQGRPLRLGSSGQVIAAGDARTHREALALLAG</sequence>
<evidence type="ECO:0000313" key="13">
    <source>
        <dbReference type="Proteomes" id="UP001596456"/>
    </source>
</evidence>
<dbReference type="SUPFAM" id="SSF56655">
    <property type="entry name" value="Carbohydrate phosphatase"/>
    <property type="match status" value="1"/>
</dbReference>
<reference evidence="13" key="1">
    <citation type="journal article" date="2019" name="Int. J. Syst. Evol. Microbiol.">
        <title>The Global Catalogue of Microorganisms (GCM) 10K type strain sequencing project: providing services to taxonomists for standard genome sequencing and annotation.</title>
        <authorList>
            <consortium name="The Broad Institute Genomics Platform"/>
            <consortium name="The Broad Institute Genome Sequencing Center for Infectious Disease"/>
            <person name="Wu L."/>
            <person name="Ma J."/>
        </authorList>
    </citation>
    <scope>NUCLEOTIDE SEQUENCE [LARGE SCALE GENOMIC DNA]</scope>
    <source>
        <strain evidence="13">CGMCC 1.16275</strain>
    </source>
</reference>
<organism evidence="12 13">
    <name type="scientific">Rhodocista pekingensis</name>
    <dbReference type="NCBI Taxonomy" id="201185"/>
    <lineage>
        <taxon>Bacteria</taxon>
        <taxon>Pseudomonadati</taxon>
        <taxon>Pseudomonadota</taxon>
        <taxon>Alphaproteobacteria</taxon>
        <taxon>Rhodospirillales</taxon>
        <taxon>Azospirillaceae</taxon>
        <taxon>Rhodocista</taxon>
    </lineage>
</organism>
<evidence type="ECO:0000256" key="4">
    <source>
        <dbReference type="ARBA" id="ARBA00013085"/>
    </source>
</evidence>
<dbReference type="PRINTS" id="PR00377">
    <property type="entry name" value="IMPHPHTASES"/>
</dbReference>
<evidence type="ECO:0000256" key="7">
    <source>
        <dbReference type="ARBA" id="ARBA00022801"/>
    </source>
</evidence>
<evidence type="ECO:0000256" key="6">
    <source>
        <dbReference type="ARBA" id="ARBA00022723"/>
    </source>
</evidence>
<dbReference type="Gene3D" id="3.40.190.80">
    <property type="match status" value="1"/>
</dbReference>
<dbReference type="CDD" id="cd01641">
    <property type="entry name" value="Bacterial_IMPase_like_1"/>
    <property type="match status" value="1"/>
</dbReference>
<accession>A0ABW2KTJ5</accession>
<evidence type="ECO:0000256" key="9">
    <source>
        <dbReference type="ARBA" id="ARBA00023102"/>
    </source>
</evidence>
<evidence type="ECO:0000256" key="3">
    <source>
        <dbReference type="ARBA" id="ARBA00009759"/>
    </source>
</evidence>
<evidence type="ECO:0000256" key="1">
    <source>
        <dbReference type="ARBA" id="ARBA00001946"/>
    </source>
</evidence>
<dbReference type="EC" id="3.1.3.15" evidence="4 11"/>
<dbReference type="InterPro" id="IPR000760">
    <property type="entry name" value="Inositol_monophosphatase-like"/>
</dbReference>
<protein>
    <recommendedName>
        <fullName evidence="4 11">Histidinol-phosphatase</fullName>
        <ecNumber evidence="4 11">3.1.3.15</ecNumber>
    </recommendedName>
</protein>
<dbReference type="PROSITE" id="PS00629">
    <property type="entry name" value="IMP_1"/>
    <property type="match status" value="1"/>
</dbReference>
<dbReference type="InterPro" id="IPR051090">
    <property type="entry name" value="Inositol_monoP_superfamily"/>
</dbReference>
<keyword evidence="6" id="KW-0479">Metal-binding</keyword>
<dbReference type="Gene3D" id="3.30.540.10">
    <property type="entry name" value="Fructose-1,6-Bisphosphatase, subunit A, domain 1"/>
    <property type="match status" value="1"/>
</dbReference>
<proteinExistence type="inferred from homology"/>
<evidence type="ECO:0000256" key="8">
    <source>
        <dbReference type="ARBA" id="ARBA00022842"/>
    </source>
</evidence>
<gene>
    <name evidence="12" type="primary">hisN</name>
    <name evidence="12" type="ORF">ACFQPS_06460</name>
</gene>
<comment type="cofactor">
    <cofactor evidence="1">
        <name>Mg(2+)</name>
        <dbReference type="ChEBI" id="CHEBI:18420"/>
    </cofactor>
</comment>
<name>A0ABW2KTJ5_9PROT</name>
<dbReference type="Pfam" id="PF00459">
    <property type="entry name" value="Inositol_P"/>
    <property type="match status" value="1"/>
</dbReference>
<dbReference type="InterPro" id="IPR011809">
    <property type="entry name" value="His_9_proposed"/>
</dbReference>
<keyword evidence="5" id="KW-0028">Amino-acid biosynthesis</keyword>
<comment type="similarity">
    <text evidence="3">Belongs to the inositol monophosphatase superfamily.</text>
</comment>
<comment type="pathway">
    <text evidence="2">Amino-acid biosynthesis; L-histidine biosynthesis; L-histidine from 5-phospho-alpha-D-ribose 1-diphosphate: step 8/9.</text>
</comment>
<dbReference type="RefSeq" id="WP_377357470.1">
    <property type="nucleotide sequence ID" value="NZ_JBHTCM010000007.1"/>
</dbReference>
<dbReference type="EMBL" id="JBHTCM010000007">
    <property type="protein sequence ID" value="MFC7332799.1"/>
    <property type="molecule type" value="Genomic_DNA"/>
</dbReference>
<dbReference type="NCBIfam" id="TIGR02067">
    <property type="entry name" value="his_9_HisN"/>
    <property type="match status" value="1"/>
</dbReference>
<comment type="caution">
    <text evidence="12">The sequence shown here is derived from an EMBL/GenBank/DDBJ whole genome shotgun (WGS) entry which is preliminary data.</text>
</comment>
<dbReference type="Proteomes" id="UP001596456">
    <property type="component" value="Unassembled WGS sequence"/>
</dbReference>
<evidence type="ECO:0000313" key="12">
    <source>
        <dbReference type="EMBL" id="MFC7332799.1"/>
    </source>
</evidence>
<dbReference type="GO" id="GO:0004401">
    <property type="term" value="F:histidinol-phosphatase activity"/>
    <property type="evidence" value="ECO:0007669"/>
    <property type="project" value="UniProtKB-EC"/>
</dbReference>
<evidence type="ECO:0000256" key="11">
    <source>
        <dbReference type="NCBIfam" id="TIGR02067"/>
    </source>
</evidence>
<keyword evidence="7 12" id="KW-0378">Hydrolase</keyword>
<evidence type="ECO:0000256" key="2">
    <source>
        <dbReference type="ARBA" id="ARBA00004970"/>
    </source>
</evidence>
<evidence type="ECO:0000256" key="10">
    <source>
        <dbReference type="ARBA" id="ARBA00049158"/>
    </source>
</evidence>
<dbReference type="PANTHER" id="PTHR43200:SF6">
    <property type="entry name" value="3'(2'),5'-BISPHOSPHATE NUCLEOTIDASE"/>
    <property type="match status" value="1"/>
</dbReference>